<name>A0ABY4N3B3_9MICO</name>
<accession>A0ABY4N3B3</accession>
<protein>
    <submittedName>
        <fullName evidence="1">Uncharacterized protein</fullName>
    </submittedName>
</protein>
<organism evidence="1 2">
    <name type="scientific">Brachybacterium kimchii</name>
    <dbReference type="NCBI Taxonomy" id="2942909"/>
    <lineage>
        <taxon>Bacteria</taxon>
        <taxon>Bacillati</taxon>
        <taxon>Actinomycetota</taxon>
        <taxon>Actinomycetes</taxon>
        <taxon>Micrococcales</taxon>
        <taxon>Dermabacteraceae</taxon>
        <taxon>Brachybacterium</taxon>
    </lineage>
</organism>
<dbReference type="Proteomes" id="UP001055868">
    <property type="component" value="Chromosome"/>
</dbReference>
<reference evidence="1" key="1">
    <citation type="submission" date="2022-05" db="EMBL/GenBank/DDBJ databases">
        <title>Genomic analysis of Brachybacterium sp. CBA3104.</title>
        <authorList>
            <person name="Roh S.W."/>
            <person name="Kim Y.B."/>
            <person name="Kim Y."/>
        </authorList>
    </citation>
    <scope>NUCLEOTIDE SEQUENCE</scope>
    <source>
        <strain evidence="1">CBA3104</strain>
    </source>
</reference>
<proteinExistence type="predicted"/>
<keyword evidence="2" id="KW-1185">Reference proteome</keyword>
<evidence type="ECO:0000313" key="1">
    <source>
        <dbReference type="EMBL" id="UQN28591.1"/>
    </source>
</evidence>
<dbReference type="EMBL" id="CP097218">
    <property type="protein sequence ID" value="UQN28591.1"/>
    <property type="molecule type" value="Genomic_DNA"/>
</dbReference>
<dbReference type="RefSeq" id="WP_249477720.1">
    <property type="nucleotide sequence ID" value="NZ_CP097218.1"/>
</dbReference>
<evidence type="ECO:0000313" key="2">
    <source>
        <dbReference type="Proteomes" id="UP001055868"/>
    </source>
</evidence>
<gene>
    <name evidence="1" type="ORF">M4486_13250</name>
</gene>
<sequence length="89" mass="9939">MDAKQLRAVRDMVVTAVAGSKAVTCYHCAADRFRWQRVALASRASLHFGAEFLDDGAIALECVDCGCMLEFREDRIELTRAPSSMRRKS</sequence>